<proteinExistence type="predicted"/>
<dbReference type="OrthoDB" id="6110709at2759"/>
<evidence type="ECO:0000313" key="3">
    <source>
        <dbReference type="Proteomes" id="UP000507470"/>
    </source>
</evidence>
<feature type="region of interest" description="Disordered" evidence="1">
    <location>
        <begin position="500"/>
        <end position="542"/>
    </location>
</feature>
<name>A0A6J8D5S5_MYTCO</name>
<dbReference type="Proteomes" id="UP000507470">
    <property type="component" value="Unassembled WGS sequence"/>
</dbReference>
<dbReference type="AlphaFoldDB" id="A0A6J8D5S5"/>
<evidence type="ECO:0000313" key="2">
    <source>
        <dbReference type="EMBL" id="CAC5404083.1"/>
    </source>
</evidence>
<protein>
    <submittedName>
        <fullName evidence="2">Uncharacterized protein</fullName>
    </submittedName>
</protein>
<sequence>MDDINPRRQTDRQNEASTCPLHEYRSMSAQSLVTSKSFYQTLRGYFATTKIFVYPDIEIVQEGDKIGFITYTGGEGRSKIKIKNRTEFNAYFGYVADVSRNSRKRDSNQKPTLHFSNKSCQTDTDNLDCEFLKMNDQWSHFTPKGDNYSFIEGYPKHEGPFYRGVSVEIKSQSIKKFMFNGHTSLLESVTFATPDSLQERDTCILFSWRNDLYSPSTIRKIIKDNETDADNFDIILFSDRKGQLRFEILSDVFNDTAFQVAKNLQNLKDGCKVRKLKDVLPESEERAVQLSDFCKNMNTQQKRKFKIERKTRQNVNIDTLHGQTSEDMEELNIDELYNYSQVPENNRKLICIQKNLISKNRQKMDLSMKNNYCEKHLLEKTKTKVPSHRIIPTKMKNSKVKTQTMHPEWKIYLQHGEDQLRNLVSDYFGDDMIRQAVYGMLEPDVDRRFKASFERPNVPWPSMHPLLPYKLRFLDEDEDHNHTLSDHFTGDLYTQQKDDNSMVTEQVDSCEQSDCSNVEIDDGNHFDMTSSDENDNDCDQSN</sequence>
<organism evidence="2 3">
    <name type="scientific">Mytilus coruscus</name>
    <name type="common">Sea mussel</name>
    <dbReference type="NCBI Taxonomy" id="42192"/>
    <lineage>
        <taxon>Eukaryota</taxon>
        <taxon>Metazoa</taxon>
        <taxon>Spiralia</taxon>
        <taxon>Lophotrochozoa</taxon>
        <taxon>Mollusca</taxon>
        <taxon>Bivalvia</taxon>
        <taxon>Autobranchia</taxon>
        <taxon>Pteriomorphia</taxon>
        <taxon>Mytilida</taxon>
        <taxon>Mytiloidea</taxon>
        <taxon>Mytilidae</taxon>
        <taxon>Mytilinae</taxon>
        <taxon>Mytilus</taxon>
    </lineage>
</organism>
<accession>A0A6J8D5S5</accession>
<feature type="compositionally biased region" description="Acidic residues" evidence="1">
    <location>
        <begin position="530"/>
        <end position="542"/>
    </location>
</feature>
<evidence type="ECO:0000256" key="1">
    <source>
        <dbReference type="SAM" id="MobiDB-lite"/>
    </source>
</evidence>
<feature type="compositionally biased region" description="Polar residues" evidence="1">
    <location>
        <begin position="501"/>
        <end position="516"/>
    </location>
</feature>
<gene>
    <name evidence="2" type="ORF">MCOR_37908</name>
</gene>
<reference evidence="2 3" key="1">
    <citation type="submission" date="2020-06" db="EMBL/GenBank/DDBJ databases">
        <authorList>
            <person name="Li R."/>
            <person name="Bekaert M."/>
        </authorList>
    </citation>
    <scope>NUCLEOTIDE SEQUENCE [LARGE SCALE GENOMIC DNA]</scope>
    <source>
        <strain evidence="3">wild</strain>
    </source>
</reference>
<keyword evidence="3" id="KW-1185">Reference proteome</keyword>
<dbReference type="EMBL" id="CACVKT020006899">
    <property type="protein sequence ID" value="CAC5404083.1"/>
    <property type="molecule type" value="Genomic_DNA"/>
</dbReference>